<dbReference type="Proteomes" id="UP000621436">
    <property type="component" value="Unassembled WGS sequence"/>
</dbReference>
<dbReference type="PANTHER" id="PTHR45228:SF1">
    <property type="entry name" value="CYCLIC DI-GMP PHOSPHODIESTERASE TM_0186"/>
    <property type="match status" value="1"/>
</dbReference>
<dbReference type="Gene3D" id="1.10.3210.10">
    <property type="entry name" value="Hypothetical protein af1432"/>
    <property type="match status" value="1"/>
</dbReference>
<dbReference type="AlphaFoldDB" id="A0A931AR75"/>
<evidence type="ECO:0000313" key="2">
    <source>
        <dbReference type="EMBL" id="MBF8437508.1"/>
    </source>
</evidence>
<keyword evidence="3" id="KW-1185">Reference proteome</keyword>
<evidence type="ECO:0000259" key="1">
    <source>
        <dbReference type="PROSITE" id="PS51832"/>
    </source>
</evidence>
<dbReference type="RefSeq" id="WP_270454502.1">
    <property type="nucleotide sequence ID" value="NZ_JADPIE010000006.1"/>
</dbReference>
<reference evidence="2" key="1">
    <citation type="submission" date="2020-11" db="EMBL/GenBank/DDBJ databases">
        <title>Halonatronomonas betainensis gen. nov., sp. nov. a novel haloalkaliphilic representative of the family Halanaerobiacae capable of betaine degradation.</title>
        <authorList>
            <person name="Boltyanskaya Y."/>
            <person name="Kevbrin V."/>
            <person name="Detkova E."/>
            <person name="Grouzdev D.S."/>
            <person name="Koziaeva V."/>
            <person name="Zhilina T."/>
        </authorList>
    </citation>
    <scope>NUCLEOTIDE SEQUENCE</scope>
    <source>
        <strain evidence="2">Z-7014</strain>
    </source>
</reference>
<proteinExistence type="predicted"/>
<organism evidence="2 3">
    <name type="scientific">Halonatronomonas betaini</name>
    <dbReference type="NCBI Taxonomy" id="2778430"/>
    <lineage>
        <taxon>Bacteria</taxon>
        <taxon>Bacillati</taxon>
        <taxon>Bacillota</taxon>
        <taxon>Clostridia</taxon>
        <taxon>Halanaerobiales</taxon>
        <taxon>Halarsenatibacteraceae</taxon>
        <taxon>Halonatronomonas</taxon>
    </lineage>
</organism>
<comment type="caution">
    <text evidence="2">The sequence shown here is derived from an EMBL/GenBank/DDBJ whole genome shotgun (WGS) entry which is preliminary data.</text>
</comment>
<dbReference type="PROSITE" id="PS51832">
    <property type="entry name" value="HD_GYP"/>
    <property type="match status" value="1"/>
</dbReference>
<protein>
    <recommendedName>
        <fullName evidence="1">HD-GYP domain-containing protein</fullName>
    </recommendedName>
</protein>
<accession>A0A931AR75</accession>
<dbReference type="InterPro" id="IPR037522">
    <property type="entry name" value="HD_GYP_dom"/>
</dbReference>
<sequence>MKSMKHPERGYRIALSTEKYAGVADSILCYHERWDGTGYPQGIKGEEIRLAISLTLNWPILLLI</sequence>
<dbReference type="PANTHER" id="PTHR45228">
    <property type="entry name" value="CYCLIC DI-GMP PHOSPHODIESTERASE TM_0186-RELATED"/>
    <property type="match status" value="1"/>
</dbReference>
<dbReference type="EMBL" id="JADPIE010000006">
    <property type="protein sequence ID" value="MBF8437508.1"/>
    <property type="molecule type" value="Genomic_DNA"/>
</dbReference>
<name>A0A931AR75_9FIRM</name>
<gene>
    <name evidence="2" type="ORF">I0Q91_10475</name>
</gene>
<dbReference type="InterPro" id="IPR052020">
    <property type="entry name" value="Cyclic_di-GMP/3'3'-cGAMP_PDE"/>
</dbReference>
<evidence type="ECO:0000313" key="3">
    <source>
        <dbReference type="Proteomes" id="UP000621436"/>
    </source>
</evidence>
<feature type="domain" description="HD-GYP" evidence="1">
    <location>
        <begin position="1"/>
        <end position="64"/>
    </location>
</feature>
<dbReference type="Pfam" id="PF13487">
    <property type="entry name" value="HD_5"/>
    <property type="match status" value="1"/>
</dbReference>